<evidence type="ECO:0000313" key="3">
    <source>
        <dbReference type="Proteomes" id="UP000607653"/>
    </source>
</evidence>
<keyword evidence="1" id="KW-0812">Transmembrane</keyword>
<keyword evidence="1" id="KW-0472">Membrane</keyword>
<dbReference type="Proteomes" id="UP000607653">
    <property type="component" value="Unassembled WGS sequence"/>
</dbReference>
<organism evidence="2 3">
    <name type="scientific">Nelumbo nucifera</name>
    <name type="common">Sacred lotus</name>
    <dbReference type="NCBI Taxonomy" id="4432"/>
    <lineage>
        <taxon>Eukaryota</taxon>
        <taxon>Viridiplantae</taxon>
        <taxon>Streptophyta</taxon>
        <taxon>Embryophyta</taxon>
        <taxon>Tracheophyta</taxon>
        <taxon>Spermatophyta</taxon>
        <taxon>Magnoliopsida</taxon>
        <taxon>Proteales</taxon>
        <taxon>Nelumbonaceae</taxon>
        <taxon>Nelumbo</taxon>
    </lineage>
</organism>
<evidence type="ECO:0000256" key="1">
    <source>
        <dbReference type="SAM" id="Phobius"/>
    </source>
</evidence>
<sequence length="65" mass="7432">MEEAEAVTAAAPSATPTASRFDMVMVLKQMLFFGFSQRWVGGRYPIHPVNIIQLFFLFIFCFLKL</sequence>
<name>A0A822Y5M1_NELNU</name>
<dbReference type="EMBL" id="DUZY01000002">
    <property type="protein sequence ID" value="DAD27532.1"/>
    <property type="molecule type" value="Genomic_DNA"/>
</dbReference>
<reference evidence="2 3" key="1">
    <citation type="journal article" date="2020" name="Mol. Biol. Evol.">
        <title>Distinct Expression and Methylation Patterns for Genes with Different Fates following a Single Whole-Genome Duplication in Flowering Plants.</title>
        <authorList>
            <person name="Shi T."/>
            <person name="Rahmani R.S."/>
            <person name="Gugger P.F."/>
            <person name="Wang M."/>
            <person name="Li H."/>
            <person name="Zhang Y."/>
            <person name="Li Z."/>
            <person name="Wang Q."/>
            <person name="Van de Peer Y."/>
            <person name="Marchal K."/>
            <person name="Chen J."/>
        </authorList>
    </citation>
    <scope>NUCLEOTIDE SEQUENCE [LARGE SCALE GENOMIC DNA]</scope>
    <source>
        <tissue evidence="2">Leaf</tissue>
    </source>
</reference>
<keyword evidence="3" id="KW-1185">Reference proteome</keyword>
<protein>
    <submittedName>
        <fullName evidence="2">Uncharacterized protein</fullName>
    </submittedName>
</protein>
<feature type="transmembrane region" description="Helical" evidence="1">
    <location>
        <begin position="44"/>
        <end position="63"/>
    </location>
</feature>
<evidence type="ECO:0000313" key="2">
    <source>
        <dbReference type="EMBL" id="DAD27532.1"/>
    </source>
</evidence>
<comment type="caution">
    <text evidence="2">The sequence shown here is derived from an EMBL/GenBank/DDBJ whole genome shotgun (WGS) entry which is preliminary data.</text>
</comment>
<dbReference type="AlphaFoldDB" id="A0A822Y5M1"/>
<accession>A0A822Y5M1</accession>
<gene>
    <name evidence="2" type="ORF">HUJ06_029000</name>
</gene>
<proteinExistence type="predicted"/>
<keyword evidence="1" id="KW-1133">Transmembrane helix</keyword>